<dbReference type="Proteomes" id="UP000598146">
    <property type="component" value="Unassembled WGS sequence"/>
</dbReference>
<sequence>MEFLLDPPFGVGPLRLGMAPDEVRAALESIGPLQPTAYGELAVHLASGLGFSVGFGVGVTLNRVNAIEVWRPHERDVVRYRDVDVLGVPALEVVEQLRRHVEVEANEEDDGFTARELYLALWRPFAADDDPDETQGHFFQSVLIARPGYDDTPAEAAARLAARATNLVTDSGSVSTLGRADSPR</sequence>
<proteinExistence type="predicted"/>
<name>A0A931CI34_9ACTN</name>
<dbReference type="RefSeq" id="WP_196420767.1">
    <property type="nucleotide sequence ID" value="NZ_JADQTO010000050.1"/>
</dbReference>
<gene>
    <name evidence="1" type="ORF">I4J89_47065</name>
</gene>
<evidence type="ECO:0000313" key="2">
    <source>
        <dbReference type="Proteomes" id="UP000598146"/>
    </source>
</evidence>
<protein>
    <submittedName>
        <fullName evidence="1">Uncharacterized protein</fullName>
    </submittedName>
</protein>
<reference evidence="1" key="1">
    <citation type="submission" date="2020-11" db="EMBL/GenBank/DDBJ databases">
        <title>Isolation and identification of active actinomycetes.</title>
        <authorList>
            <person name="Sun X."/>
        </authorList>
    </citation>
    <scope>NUCLEOTIDE SEQUENCE</scope>
    <source>
        <strain evidence="1">NEAU-A11</strain>
    </source>
</reference>
<dbReference type="AlphaFoldDB" id="A0A931CI34"/>
<organism evidence="1 2">
    <name type="scientific">Actinoplanes aureus</name>
    <dbReference type="NCBI Taxonomy" id="2792083"/>
    <lineage>
        <taxon>Bacteria</taxon>
        <taxon>Bacillati</taxon>
        <taxon>Actinomycetota</taxon>
        <taxon>Actinomycetes</taxon>
        <taxon>Micromonosporales</taxon>
        <taxon>Micromonosporaceae</taxon>
        <taxon>Actinoplanes</taxon>
    </lineage>
</organism>
<accession>A0A931CI34</accession>
<keyword evidence="2" id="KW-1185">Reference proteome</keyword>
<evidence type="ECO:0000313" key="1">
    <source>
        <dbReference type="EMBL" id="MBG0568999.1"/>
    </source>
</evidence>
<comment type="caution">
    <text evidence="1">The sequence shown here is derived from an EMBL/GenBank/DDBJ whole genome shotgun (WGS) entry which is preliminary data.</text>
</comment>
<dbReference type="EMBL" id="JADQTO010000050">
    <property type="protein sequence ID" value="MBG0568999.1"/>
    <property type="molecule type" value="Genomic_DNA"/>
</dbReference>